<dbReference type="STRING" id="210143.A0A1R3I9P4"/>
<comment type="similarity">
    <text evidence="6">Belongs to the MIP/aquaporin (TC 1.A.8) family.</text>
</comment>
<dbReference type="GO" id="GO:0015267">
    <property type="term" value="F:channel activity"/>
    <property type="evidence" value="ECO:0007669"/>
    <property type="project" value="InterPro"/>
</dbReference>
<dbReference type="InterPro" id="IPR034294">
    <property type="entry name" value="Aquaporin_transptr"/>
</dbReference>
<reference evidence="9 10" key="1">
    <citation type="submission" date="2013-09" db="EMBL/GenBank/DDBJ databases">
        <title>Corchorus capsularis genome sequencing.</title>
        <authorList>
            <person name="Alam M."/>
            <person name="Haque M.S."/>
            <person name="Islam M.S."/>
            <person name="Emdad E.M."/>
            <person name="Islam M.M."/>
            <person name="Ahmed B."/>
            <person name="Halim A."/>
            <person name="Hossen Q.M.M."/>
            <person name="Hossain M.Z."/>
            <person name="Ahmed R."/>
            <person name="Khan M.M."/>
            <person name="Islam R."/>
            <person name="Rashid M.M."/>
            <person name="Khan S.A."/>
            <person name="Rahman M.S."/>
            <person name="Alam M."/>
        </authorList>
    </citation>
    <scope>NUCLEOTIDE SEQUENCE [LARGE SCALE GENOMIC DNA]</scope>
    <source>
        <strain evidence="10">cv. CVL-1</strain>
        <tissue evidence="9">Whole seedling</tissue>
    </source>
</reference>
<keyword evidence="4 8" id="KW-1133">Transmembrane helix</keyword>
<keyword evidence="10" id="KW-1185">Reference proteome</keyword>
<evidence type="ECO:0000256" key="8">
    <source>
        <dbReference type="SAM" id="Phobius"/>
    </source>
</evidence>
<keyword evidence="3 6" id="KW-0812">Transmembrane</keyword>
<dbReference type="Proteomes" id="UP000188268">
    <property type="component" value="Unassembled WGS sequence"/>
</dbReference>
<evidence type="ECO:0000256" key="7">
    <source>
        <dbReference type="SAM" id="MobiDB-lite"/>
    </source>
</evidence>
<dbReference type="InterPro" id="IPR023271">
    <property type="entry name" value="Aquaporin-like"/>
</dbReference>
<comment type="caution">
    <text evidence="9">The sequence shown here is derived from an EMBL/GenBank/DDBJ whole genome shotgun (WGS) entry which is preliminary data.</text>
</comment>
<evidence type="ECO:0000256" key="4">
    <source>
        <dbReference type="ARBA" id="ARBA00022989"/>
    </source>
</evidence>
<name>A0A1R3I9P4_COCAP</name>
<evidence type="ECO:0000256" key="1">
    <source>
        <dbReference type="ARBA" id="ARBA00004141"/>
    </source>
</evidence>
<dbReference type="OrthoDB" id="3222at2759"/>
<feature type="transmembrane region" description="Helical" evidence="8">
    <location>
        <begin position="76"/>
        <end position="94"/>
    </location>
</feature>
<dbReference type="InterPro" id="IPR022357">
    <property type="entry name" value="MIP_CS"/>
</dbReference>
<dbReference type="AlphaFoldDB" id="A0A1R3I9P4"/>
<dbReference type="Pfam" id="PF00230">
    <property type="entry name" value="MIP"/>
    <property type="match status" value="1"/>
</dbReference>
<dbReference type="PANTHER" id="PTHR45724">
    <property type="entry name" value="AQUAPORIN NIP2-1"/>
    <property type="match status" value="1"/>
</dbReference>
<evidence type="ECO:0000256" key="6">
    <source>
        <dbReference type="RuleBase" id="RU000477"/>
    </source>
</evidence>
<dbReference type="SUPFAM" id="SSF81338">
    <property type="entry name" value="Aquaporin-like"/>
    <property type="match status" value="1"/>
</dbReference>
<keyword evidence="2 6" id="KW-0813">Transport</keyword>
<evidence type="ECO:0000313" key="9">
    <source>
        <dbReference type="EMBL" id="OMO79289.1"/>
    </source>
</evidence>
<feature type="region of interest" description="Disordered" evidence="7">
    <location>
        <begin position="1"/>
        <end position="21"/>
    </location>
</feature>
<evidence type="ECO:0000256" key="2">
    <source>
        <dbReference type="ARBA" id="ARBA00022448"/>
    </source>
</evidence>
<comment type="subcellular location">
    <subcellularLocation>
        <location evidence="1">Membrane</location>
        <topology evidence="1">Multi-pass membrane protein</topology>
    </subcellularLocation>
</comment>
<gene>
    <name evidence="9" type="ORF">CCACVL1_13785</name>
</gene>
<dbReference type="EMBL" id="AWWV01010430">
    <property type="protein sequence ID" value="OMO79289.1"/>
    <property type="molecule type" value="Genomic_DNA"/>
</dbReference>
<protein>
    <submittedName>
        <fullName evidence="9">Major intrinsic protein</fullName>
    </submittedName>
</protein>
<dbReference type="GO" id="GO:0016020">
    <property type="term" value="C:membrane"/>
    <property type="evidence" value="ECO:0007669"/>
    <property type="project" value="UniProtKB-SubCell"/>
</dbReference>
<dbReference type="InterPro" id="IPR000425">
    <property type="entry name" value="MIP"/>
</dbReference>
<accession>A0A1R3I9P4</accession>
<keyword evidence="5 8" id="KW-0472">Membrane</keyword>
<evidence type="ECO:0000256" key="3">
    <source>
        <dbReference type="ARBA" id="ARBA00022692"/>
    </source>
</evidence>
<feature type="transmembrane region" description="Helical" evidence="8">
    <location>
        <begin position="45"/>
        <end position="64"/>
    </location>
</feature>
<sequence>MATTDHPNELVVPMDQQNPTPQKPNIGLVSKSFQQHYPPGFPRKVFAEIIATYLLVFVTCGAAAISSIDEHKISRLGASVAGGLIVTVMIYAVGHVSGAHMNPSVTLAFAAVRHFPWKQV</sequence>
<proteinExistence type="inferred from homology"/>
<evidence type="ECO:0000256" key="5">
    <source>
        <dbReference type="ARBA" id="ARBA00023136"/>
    </source>
</evidence>
<dbReference type="Gene3D" id="1.20.1080.10">
    <property type="entry name" value="Glycerol uptake facilitator protein"/>
    <property type="match status" value="1"/>
</dbReference>
<dbReference type="PANTHER" id="PTHR45724:SF16">
    <property type="entry name" value="AQUAPORIN NIP2-1"/>
    <property type="match status" value="1"/>
</dbReference>
<dbReference type="PROSITE" id="PS00221">
    <property type="entry name" value="MIP"/>
    <property type="match status" value="1"/>
</dbReference>
<dbReference type="Gramene" id="OMO79289">
    <property type="protein sequence ID" value="OMO79289"/>
    <property type="gene ID" value="CCACVL1_13785"/>
</dbReference>
<dbReference type="PRINTS" id="PR00783">
    <property type="entry name" value="MINTRINSICP"/>
</dbReference>
<organism evidence="9 10">
    <name type="scientific">Corchorus capsularis</name>
    <name type="common">Jute</name>
    <dbReference type="NCBI Taxonomy" id="210143"/>
    <lineage>
        <taxon>Eukaryota</taxon>
        <taxon>Viridiplantae</taxon>
        <taxon>Streptophyta</taxon>
        <taxon>Embryophyta</taxon>
        <taxon>Tracheophyta</taxon>
        <taxon>Spermatophyta</taxon>
        <taxon>Magnoliopsida</taxon>
        <taxon>eudicotyledons</taxon>
        <taxon>Gunneridae</taxon>
        <taxon>Pentapetalae</taxon>
        <taxon>rosids</taxon>
        <taxon>malvids</taxon>
        <taxon>Malvales</taxon>
        <taxon>Malvaceae</taxon>
        <taxon>Grewioideae</taxon>
        <taxon>Apeibeae</taxon>
        <taxon>Corchorus</taxon>
    </lineage>
</organism>
<evidence type="ECO:0000313" key="10">
    <source>
        <dbReference type="Proteomes" id="UP000188268"/>
    </source>
</evidence>